<comment type="catalytic activity">
    <reaction evidence="4">
        <text>L-glutaminyl-[peptide chain release factor] + S-adenosyl-L-methionine = N(5)-methyl-L-glutaminyl-[peptide chain release factor] + S-adenosyl-L-homocysteine + H(+)</text>
        <dbReference type="Rhea" id="RHEA:42896"/>
        <dbReference type="Rhea" id="RHEA-COMP:10271"/>
        <dbReference type="Rhea" id="RHEA-COMP:10272"/>
        <dbReference type="ChEBI" id="CHEBI:15378"/>
        <dbReference type="ChEBI" id="CHEBI:30011"/>
        <dbReference type="ChEBI" id="CHEBI:57856"/>
        <dbReference type="ChEBI" id="CHEBI:59789"/>
        <dbReference type="ChEBI" id="CHEBI:61891"/>
        <dbReference type="EC" id="2.1.1.297"/>
    </reaction>
</comment>
<dbReference type="InterPro" id="IPR050320">
    <property type="entry name" value="N5-glutamine_MTase"/>
</dbReference>
<dbReference type="GO" id="GO:0032259">
    <property type="term" value="P:methylation"/>
    <property type="evidence" value="ECO:0007669"/>
    <property type="project" value="UniProtKB-KW"/>
</dbReference>
<dbReference type="InterPro" id="IPR029063">
    <property type="entry name" value="SAM-dependent_MTases_sf"/>
</dbReference>
<keyword evidence="1 4" id="KW-0489">Methyltransferase</keyword>
<feature type="binding site" evidence="4">
    <location>
        <position position="172"/>
    </location>
    <ligand>
        <name>S-adenosyl-L-methionine</name>
        <dbReference type="ChEBI" id="CHEBI:59789"/>
    </ligand>
</feature>
<evidence type="ECO:0000256" key="2">
    <source>
        <dbReference type="ARBA" id="ARBA00022679"/>
    </source>
</evidence>
<reference evidence="7" key="1">
    <citation type="journal article" date="2014" name="Int. J. Syst. Evol. Microbiol.">
        <title>Complete genome sequence of Corynebacterium casei LMG S-19264T (=DSM 44701T), isolated from a smear-ripened cheese.</title>
        <authorList>
            <consortium name="US DOE Joint Genome Institute (JGI-PGF)"/>
            <person name="Walter F."/>
            <person name="Albersmeier A."/>
            <person name="Kalinowski J."/>
            <person name="Ruckert C."/>
        </authorList>
    </citation>
    <scope>NUCLEOTIDE SEQUENCE</scope>
    <source>
        <strain evidence="7">CGMCC 1.12360</strain>
    </source>
</reference>
<dbReference type="NCBIfam" id="TIGR00536">
    <property type="entry name" value="hemK_fam"/>
    <property type="match status" value="1"/>
</dbReference>
<gene>
    <name evidence="4 7" type="primary">prmC</name>
    <name evidence="7" type="ORF">GCM10010978_06820</name>
</gene>
<feature type="domain" description="Release factor glutamine methyltransferase N-terminal" evidence="6">
    <location>
        <begin position="7"/>
        <end position="76"/>
    </location>
</feature>
<dbReference type="SUPFAM" id="SSF53335">
    <property type="entry name" value="S-adenosyl-L-methionine-dependent methyltransferases"/>
    <property type="match status" value="1"/>
</dbReference>
<dbReference type="Pfam" id="PF17827">
    <property type="entry name" value="PrmC_N"/>
    <property type="match status" value="1"/>
</dbReference>
<dbReference type="InterPro" id="IPR019874">
    <property type="entry name" value="RF_methyltr_PrmC"/>
</dbReference>
<feature type="domain" description="Methyltransferase" evidence="5">
    <location>
        <begin position="116"/>
        <end position="197"/>
    </location>
</feature>
<comment type="similarity">
    <text evidence="4">Belongs to the protein N5-glutamine methyltransferase family. PrmC subfamily.</text>
</comment>
<sequence length="286" mass="31641">MTEKVYEVLKRASLFLQQRHREEKVAEILLQHHLGVSRAQFFAMMRDEAAPEVVAAFEEDVKRHAESGIPVQHLLGYEYFYGRKFTVNPDVLIPRPETEELVEQVIAIARSKNGPLTIVDVGTGSGAIAVTLALELEQATVIATDISEAALHVAKENAARLESNVCFIQGDFLRPLIAKKIRADIIVSNPPYIAPEEADELSDTVTQFDPSLALFAEENGLAAYRNIIRDLPAVVQADGAIAFEIGHTQGEAVKAMLEHTLPRAQTEIKQDINGKDRIVLARLKED</sequence>
<comment type="function">
    <text evidence="4">Methylates the class 1 translation termination release factors RF1/PrfA and RF2/PrfB on the glutamine residue of the universally conserved GGQ motif.</text>
</comment>
<comment type="caution">
    <text evidence="7">The sequence shown here is derived from an EMBL/GenBank/DDBJ whole genome shotgun (WGS) entry which is preliminary data.</text>
</comment>
<dbReference type="Gene3D" id="3.40.50.150">
    <property type="entry name" value="Vaccinia Virus protein VP39"/>
    <property type="match status" value="1"/>
</dbReference>
<dbReference type="AlphaFoldDB" id="A0A8J2ZRD9"/>
<evidence type="ECO:0000259" key="5">
    <source>
        <dbReference type="Pfam" id="PF13847"/>
    </source>
</evidence>
<protein>
    <recommendedName>
        <fullName evidence="4">Release factor glutamine methyltransferase</fullName>
        <shortName evidence="4">RF MTase</shortName>
        <ecNumber evidence="4">2.1.1.297</ecNumber>
    </recommendedName>
    <alternativeName>
        <fullName evidence="4">N5-glutamine methyltransferase PrmC</fullName>
    </alternativeName>
    <alternativeName>
        <fullName evidence="4">Protein-(glutamine-N5) MTase PrmC</fullName>
    </alternativeName>
    <alternativeName>
        <fullName evidence="4">Protein-glutamine N-methyltransferase PrmC</fullName>
    </alternativeName>
</protein>
<dbReference type="EMBL" id="BMEV01000008">
    <property type="protein sequence ID" value="GGH71171.1"/>
    <property type="molecule type" value="Genomic_DNA"/>
</dbReference>
<dbReference type="PANTHER" id="PTHR18895">
    <property type="entry name" value="HEMK METHYLTRANSFERASE"/>
    <property type="match status" value="1"/>
</dbReference>
<dbReference type="GO" id="GO:0003676">
    <property type="term" value="F:nucleic acid binding"/>
    <property type="evidence" value="ECO:0007669"/>
    <property type="project" value="InterPro"/>
</dbReference>
<dbReference type="PANTHER" id="PTHR18895:SF74">
    <property type="entry name" value="MTRF1L RELEASE FACTOR GLUTAMINE METHYLTRANSFERASE"/>
    <property type="match status" value="1"/>
</dbReference>
<evidence type="ECO:0000313" key="8">
    <source>
        <dbReference type="Proteomes" id="UP000602050"/>
    </source>
</evidence>
<evidence type="ECO:0000259" key="6">
    <source>
        <dbReference type="Pfam" id="PF17827"/>
    </source>
</evidence>
<evidence type="ECO:0000256" key="4">
    <source>
        <dbReference type="HAMAP-Rule" id="MF_02126"/>
    </source>
</evidence>
<dbReference type="Proteomes" id="UP000602050">
    <property type="component" value="Unassembled WGS sequence"/>
</dbReference>
<accession>A0A8J2ZRD9</accession>
<proteinExistence type="inferred from homology"/>
<evidence type="ECO:0000313" key="7">
    <source>
        <dbReference type="EMBL" id="GGH71171.1"/>
    </source>
</evidence>
<dbReference type="PROSITE" id="PS00092">
    <property type="entry name" value="N6_MTASE"/>
    <property type="match status" value="1"/>
</dbReference>
<dbReference type="InterPro" id="IPR002052">
    <property type="entry name" value="DNA_methylase_N6_adenine_CS"/>
</dbReference>
<evidence type="ECO:0000256" key="3">
    <source>
        <dbReference type="ARBA" id="ARBA00022691"/>
    </source>
</evidence>
<feature type="binding site" evidence="4">
    <location>
        <position position="189"/>
    </location>
    <ligand>
        <name>S-adenosyl-L-methionine</name>
        <dbReference type="ChEBI" id="CHEBI:59789"/>
    </ligand>
</feature>
<dbReference type="EC" id="2.1.1.297" evidence="4"/>
<organism evidence="7 8">
    <name type="scientific">Compostibacillus humi</name>
    <dbReference type="NCBI Taxonomy" id="1245525"/>
    <lineage>
        <taxon>Bacteria</taxon>
        <taxon>Bacillati</taxon>
        <taxon>Bacillota</taxon>
        <taxon>Bacilli</taxon>
        <taxon>Bacillales</taxon>
        <taxon>Bacillaceae</taxon>
        <taxon>Compostibacillus</taxon>
    </lineage>
</organism>
<dbReference type="InterPro" id="IPR040758">
    <property type="entry name" value="PrmC_N"/>
</dbReference>
<dbReference type="Gene3D" id="1.10.8.10">
    <property type="entry name" value="DNA helicase RuvA subunit, C-terminal domain"/>
    <property type="match status" value="1"/>
</dbReference>
<feature type="binding site" evidence="4">
    <location>
        <position position="145"/>
    </location>
    <ligand>
        <name>S-adenosyl-L-methionine</name>
        <dbReference type="ChEBI" id="CHEBI:59789"/>
    </ligand>
</feature>
<evidence type="ECO:0000256" key="1">
    <source>
        <dbReference type="ARBA" id="ARBA00022603"/>
    </source>
</evidence>
<dbReference type="CDD" id="cd02440">
    <property type="entry name" value="AdoMet_MTases"/>
    <property type="match status" value="1"/>
</dbReference>
<reference evidence="7" key="2">
    <citation type="submission" date="2020-09" db="EMBL/GenBank/DDBJ databases">
        <authorList>
            <person name="Sun Q."/>
            <person name="Zhou Y."/>
        </authorList>
    </citation>
    <scope>NUCLEOTIDE SEQUENCE</scope>
    <source>
        <strain evidence="7">CGMCC 1.12360</strain>
    </source>
</reference>
<feature type="binding site" evidence="4">
    <location>
        <begin position="122"/>
        <end position="126"/>
    </location>
    <ligand>
        <name>S-adenosyl-L-methionine</name>
        <dbReference type="ChEBI" id="CHEBI:59789"/>
    </ligand>
</feature>
<dbReference type="InterPro" id="IPR004556">
    <property type="entry name" value="HemK-like"/>
</dbReference>
<dbReference type="NCBIfam" id="TIGR03534">
    <property type="entry name" value="RF_mod_PrmC"/>
    <property type="match status" value="1"/>
</dbReference>
<feature type="binding site" evidence="4">
    <location>
        <begin position="189"/>
        <end position="192"/>
    </location>
    <ligand>
        <name>substrate</name>
    </ligand>
</feature>
<dbReference type="InterPro" id="IPR025714">
    <property type="entry name" value="Methyltranfer_dom"/>
</dbReference>
<dbReference type="GO" id="GO:0102559">
    <property type="term" value="F:peptide chain release factor N(5)-glutamine methyltransferase activity"/>
    <property type="evidence" value="ECO:0007669"/>
    <property type="project" value="UniProtKB-EC"/>
</dbReference>
<dbReference type="RefSeq" id="WP_188390973.1">
    <property type="nucleotide sequence ID" value="NZ_BMEV01000008.1"/>
</dbReference>
<name>A0A8J2ZRD9_9BACI</name>
<keyword evidence="8" id="KW-1185">Reference proteome</keyword>
<keyword evidence="3 4" id="KW-0949">S-adenosyl-L-methionine</keyword>
<dbReference type="HAMAP" id="MF_02126">
    <property type="entry name" value="RF_methyltr_PrmC"/>
    <property type="match status" value="1"/>
</dbReference>
<dbReference type="Pfam" id="PF13847">
    <property type="entry name" value="Methyltransf_31"/>
    <property type="match status" value="1"/>
</dbReference>
<keyword evidence="2 4" id="KW-0808">Transferase</keyword>